<keyword evidence="8 9" id="KW-0131">Cell cycle</keyword>
<dbReference type="HAMAP" id="MF_00911">
    <property type="entry name" value="FtsQ_subfam"/>
    <property type="match status" value="1"/>
</dbReference>
<dbReference type="GO" id="GO:0032153">
    <property type="term" value="C:cell division site"/>
    <property type="evidence" value="ECO:0007669"/>
    <property type="project" value="UniProtKB-UniRule"/>
</dbReference>
<dbReference type="GO" id="GO:0090529">
    <property type="term" value="P:cell septum assembly"/>
    <property type="evidence" value="ECO:0007669"/>
    <property type="project" value="InterPro"/>
</dbReference>
<dbReference type="PANTHER" id="PTHR35851:SF1">
    <property type="entry name" value="CELL DIVISION PROTEIN FTSQ"/>
    <property type="match status" value="1"/>
</dbReference>
<sequence length="295" mass="31558">MRALIRRVRRPDPAPSRLGFRLKRHWRSPAFRRSITVHAPLGVLLAALGWAGAQPGMRQAAMDRFETIRSAIVARPEFAIRHIEVRGASPMVTAELQDALAPWLGASSLAADAAAIRAAVDALGWVENASARLVAPETLIVTVKERVPAAIWRMGPLLMLLDAKGERIAPIEARAERPDLPVLAGQGADKAASEGLAVIAAAAGGVAQRLRGLVRVGERRWDAVIADGPVIMLPSSGAVEAMGYIAALDAGENVLDRDISHVDLRVQGRPTLRLTPDGLATFEVERKPKKPGKDA</sequence>
<evidence type="ECO:0000256" key="7">
    <source>
        <dbReference type="ARBA" id="ARBA00023136"/>
    </source>
</evidence>
<dbReference type="Gene3D" id="3.10.20.310">
    <property type="entry name" value="membrane protein fhac"/>
    <property type="match status" value="1"/>
</dbReference>
<keyword evidence="2 9" id="KW-1003">Cell membrane</keyword>
<evidence type="ECO:0000256" key="5">
    <source>
        <dbReference type="ARBA" id="ARBA00022692"/>
    </source>
</evidence>
<dbReference type="PROSITE" id="PS51779">
    <property type="entry name" value="POTRA"/>
    <property type="match status" value="1"/>
</dbReference>
<dbReference type="InterPro" id="IPR013685">
    <property type="entry name" value="POTRA_FtsQ_type"/>
</dbReference>
<evidence type="ECO:0000259" key="10">
    <source>
        <dbReference type="PROSITE" id="PS51779"/>
    </source>
</evidence>
<evidence type="ECO:0000313" key="11">
    <source>
        <dbReference type="EMBL" id="QIE57656.1"/>
    </source>
</evidence>
<evidence type="ECO:0000256" key="1">
    <source>
        <dbReference type="ARBA" id="ARBA00004370"/>
    </source>
</evidence>
<dbReference type="InterPro" id="IPR005548">
    <property type="entry name" value="Cell_div_FtsQ/DivIB_C"/>
</dbReference>
<dbReference type="KEGG" id="hdh:G5B40_20690"/>
<dbReference type="RefSeq" id="WP_165102977.1">
    <property type="nucleotide sequence ID" value="NZ_CP049056.1"/>
</dbReference>
<comment type="similarity">
    <text evidence="9">Belongs to the FtsQ/DivIB family. FtsQ subfamily.</text>
</comment>
<dbReference type="GO" id="GO:0005886">
    <property type="term" value="C:plasma membrane"/>
    <property type="evidence" value="ECO:0007669"/>
    <property type="project" value="UniProtKB-SubCell"/>
</dbReference>
<feature type="domain" description="POTRA" evidence="10">
    <location>
        <begin position="78"/>
        <end position="146"/>
    </location>
</feature>
<protein>
    <recommendedName>
        <fullName evidence="9">Cell division protein FtsQ</fullName>
    </recommendedName>
</protein>
<accession>A0A7M3T6M5</accession>
<keyword evidence="12" id="KW-1185">Reference proteome</keyword>
<evidence type="ECO:0000256" key="8">
    <source>
        <dbReference type="ARBA" id="ARBA00023306"/>
    </source>
</evidence>
<dbReference type="InterPro" id="IPR026579">
    <property type="entry name" value="FtsQ"/>
</dbReference>
<gene>
    <name evidence="9" type="primary">ftsQ</name>
    <name evidence="11" type="ORF">G5B40_20690</name>
</gene>
<dbReference type="InterPro" id="IPR045335">
    <property type="entry name" value="FtsQ_C_sf"/>
</dbReference>
<keyword evidence="5 9" id="KW-0812">Transmembrane</keyword>
<evidence type="ECO:0000313" key="12">
    <source>
        <dbReference type="Proteomes" id="UP000503336"/>
    </source>
</evidence>
<dbReference type="GO" id="GO:0043093">
    <property type="term" value="P:FtsZ-dependent cytokinesis"/>
    <property type="evidence" value="ECO:0007669"/>
    <property type="project" value="UniProtKB-UniRule"/>
</dbReference>
<evidence type="ECO:0000256" key="6">
    <source>
        <dbReference type="ARBA" id="ARBA00022989"/>
    </source>
</evidence>
<comment type="function">
    <text evidence="9">Essential cell division protein.</text>
</comment>
<dbReference type="Pfam" id="PF03799">
    <property type="entry name" value="FtsQ_DivIB_C"/>
    <property type="match status" value="1"/>
</dbReference>
<evidence type="ECO:0000256" key="3">
    <source>
        <dbReference type="ARBA" id="ARBA00022519"/>
    </source>
</evidence>
<dbReference type="Proteomes" id="UP000503336">
    <property type="component" value="Chromosome"/>
</dbReference>
<keyword evidence="4 9" id="KW-0132">Cell division</keyword>
<keyword evidence="6 9" id="KW-1133">Transmembrane helix</keyword>
<evidence type="ECO:0000256" key="9">
    <source>
        <dbReference type="HAMAP-Rule" id="MF_00911"/>
    </source>
</evidence>
<dbReference type="AlphaFoldDB" id="A0A7M3T6M5"/>
<reference evidence="11 12" key="1">
    <citation type="submission" date="2020-02" db="EMBL/GenBank/DDBJ databases">
        <title>complete genome sequence of Rhodobacteraceae bacterium.</title>
        <authorList>
            <person name="Park J."/>
            <person name="Kim Y.-S."/>
            <person name="Kim K.-H."/>
        </authorList>
    </citation>
    <scope>NUCLEOTIDE SEQUENCE [LARGE SCALE GENOMIC DNA]</scope>
    <source>
        <strain evidence="11 12">RR4-56</strain>
    </source>
</reference>
<comment type="subcellular location">
    <subcellularLocation>
        <location evidence="9">Cell inner membrane</location>
        <topology evidence="9">Single-pass type II membrane protein</topology>
    </subcellularLocation>
    <subcellularLocation>
        <location evidence="1">Membrane</location>
    </subcellularLocation>
    <text evidence="9">Localizes to the division septum.</text>
</comment>
<name>A0A7M3T6M5_9RHOB</name>
<organism evidence="11 12">
    <name type="scientific">Pikeienuella piscinae</name>
    <dbReference type="NCBI Taxonomy" id="2748098"/>
    <lineage>
        <taxon>Bacteria</taxon>
        <taxon>Pseudomonadati</taxon>
        <taxon>Pseudomonadota</taxon>
        <taxon>Alphaproteobacteria</taxon>
        <taxon>Rhodobacterales</taxon>
        <taxon>Paracoccaceae</taxon>
        <taxon>Pikeienuella</taxon>
    </lineage>
</organism>
<dbReference type="PANTHER" id="PTHR35851">
    <property type="entry name" value="CELL DIVISION PROTEIN FTSQ"/>
    <property type="match status" value="1"/>
</dbReference>
<dbReference type="Gene3D" id="3.40.50.11690">
    <property type="entry name" value="Cell division protein FtsQ/DivIB"/>
    <property type="match status" value="1"/>
</dbReference>
<evidence type="ECO:0000256" key="4">
    <source>
        <dbReference type="ARBA" id="ARBA00022618"/>
    </source>
</evidence>
<proteinExistence type="inferred from homology"/>
<dbReference type="EMBL" id="CP049056">
    <property type="protein sequence ID" value="QIE57656.1"/>
    <property type="molecule type" value="Genomic_DNA"/>
</dbReference>
<evidence type="ECO:0000256" key="2">
    <source>
        <dbReference type="ARBA" id="ARBA00022475"/>
    </source>
</evidence>
<dbReference type="Pfam" id="PF08478">
    <property type="entry name" value="POTRA_1"/>
    <property type="match status" value="1"/>
</dbReference>
<keyword evidence="7 9" id="KW-0472">Membrane</keyword>
<keyword evidence="3 9" id="KW-0997">Cell inner membrane</keyword>
<dbReference type="InterPro" id="IPR034746">
    <property type="entry name" value="POTRA"/>
</dbReference>